<protein>
    <submittedName>
        <fullName evidence="1">Uncharacterized protein</fullName>
    </submittedName>
</protein>
<name>A0ACB9I9Q4_9ASTR</name>
<dbReference type="EMBL" id="CM042026">
    <property type="protein sequence ID" value="KAI3804734.1"/>
    <property type="molecule type" value="Genomic_DNA"/>
</dbReference>
<sequence>MDDGIDAFHKQRDVVPLDLDNDAGDSDEDNDQHHPDLCILHVFIENDIHLRSINNWLQKRPKLVLQRLYAMPKKGAQEKPVMVLWYS</sequence>
<evidence type="ECO:0000313" key="1">
    <source>
        <dbReference type="EMBL" id="KAI3804734.1"/>
    </source>
</evidence>
<comment type="caution">
    <text evidence="1">The sequence shown here is derived from an EMBL/GenBank/DDBJ whole genome shotgun (WGS) entry which is preliminary data.</text>
</comment>
<reference evidence="2" key="1">
    <citation type="journal article" date="2022" name="Mol. Ecol. Resour.">
        <title>The genomes of chicory, endive, great burdock and yacon provide insights into Asteraceae palaeo-polyploidization history and plant inulin production.</title>
        <authorList>
            <person name="Fan W."/>
            <person name="Wang S."/>
            <person name="Wang H."/>
            <person name="Wang A."/>
            <person name="Jiang F."/>
            <person name="Liu H."/>
            <person name="Zhao H."/>
            <person name="Xu D."/>
            <person name="Zhang Y."/>
        </authorList>
    </citation>
    <scope>NUCLEOTIDE SEQUENCE [LARGE SCALE GENOMIC DNA]</scope>
    <source>
        <strain evidence="2">cv. Yunnan</strain>
    </source>
</reference>
<gene>
    <name evidence="1" type="ORF">L1987_26504</name>
</gene>
<keyword evidence="2" id="KW-1185">Reference proteome</keyword>
<organism evidence="1 2">
    <name type="scientific">Smallanthus sonchifolius</name>
    <dbReference type="NCBI Taxonomy" id="185202"/>
    <lineage>
        <taxon>Eukaryota</taxon>
        <taxon>Viridiplantae</taxon>
        <taxon>Streptophyta</taxon>
        <taxon>Embryophyta</taxon>
        <taxon>Tracheophyta</taxon>
        <taxon>Spermatophyta</taxon>
        <taxon>Magnoliopsida</taxon>
        <taxon>eudicotyledons</taxon>
        <taxon>Gunneridae</taxon>
        <taxon>Pentapetalae</taxon>
        <taxon>asterids</taxon>
        <taxon>campanulids</taxon>
        <taxon>Asterales</taxon>
        <taxon>Asteraceae</taxon>
        <taxon>Asteroideae</taxon>
        <taxon>Heliantheae alliance</taxon>
        <taxon>Millerieae</taxon>
        <taxon>Smallanthus</taxon>
    </lineage>
</organism>
<reference evidence="1 2" key="2">
    <citation type="journal article" date="2022" name="Mol. Ecol. Resour.">
        <title>The genomes of chicory, endive, great burdock and yacon provide insights into Asteraceae paleo-polyploidization history and plant inulin production.</title>
        <authorList>
            <person name="Fan W."/>
            <person name="Wang S."/>
            <person name="Wang H."/>
            <person name="Wang A."/>
            <person name="Jiang F."/>
            <person name="Liu H."/>
            <person name="Zhao H."/>
            <person name="Xu D."/>
            <person name="Zhang Y."/>
        </authorList>
    </citation>
    <scope>NUCLEOTIDE SEQUENCE [LARGE SCALE GENOMIC DNA]</scope>
    <source>
        <strain evidence="2">cv. Yunnan</strain>
        <tissue evidence="1">Leaves</tissue>
    </source>
</reference>
<evidence type="ECO:0000313" key="2">
    <source>
        <dbReference type="Proteomes" id="UP001056120"/>
    </source>
</evidence>
<accession>A0ACB9I9Q4</accession>
<proteinExistence type="predicted"/>
<dbReference type="Proteomes" id="UP001056120">
    <property type="component" value="Linkage Group LG09"/>
</dbReference>